<feature type="domain" description="Metallo-beta-lactamase" evidence="5">
    <location>
        <begin position="12"/>
        <end position="191"/>
    </location>
</feature>
<dbReference type="OrthoDB" id="9802248at2"/>
<evidence type="ECO:0000256" key="3">
    <source>
        <dbReference type="ARBA" id="ARBA00022801"/>
    </source>
</evidence>
<dbReference type="SUPFAM" id="SSF56281">
    <property type="entry name" value="Metallo-hydrolase/oxidoreductase"/>
    <property type="match status" value="1"/>
</dbReference>
<evidence type="ECO:0000256" key="1">
    <source>
        <dbReference type="ARBA" id="ARBA00001947"/>
    </source>
</evidence>
<keyword evidence="4" id="KW-0862">Zinc</keyword>
<evidence type="ECO:0000256" key="2">
    <source>
        <dbReference type="ARBA" id="ARBA00022723"/>
    </source>
</evidence>
<keyword evidence="2" id="KW-0479">Metal-binding</keyword>
<accession>A0A223D6E2</accession>
<dbReference type="InterPro" id="IPR001279">
    <property type="entry name" value="Metallo-B-lactamas"/>
</dbReference>
<organism evidence="6 7">
    <name type="scientific">Tumebacillus algifaecis</name>
    <dbReference type="NCBI Taxonomy" id="1214604"/>
    <lineage>
        <taxon>Bacteria</taxon>
        <taxon>Bacillati</taxon>
        <taxon>Bacillota</taxon>
        <taxon>Bacilli</taxon>
        <taxon>Bacillales</taxon>
        <taxon>Alicyclobacillaceae</taxon>
        <taxon>Tumebacillus</taxon>
    </lineage>
</organism>
<dbReference type="PANTHER" id="PTHR46233:SF3">
    <property type="entry name" value="HYDROXYACYLGLUTATHIONE HYDROLASE GLOC"/>
    <property type="match status" value="1"/>
</dbReference>
<gene>
    <name evidence="6" type="ORF">CIG75_08915</name>
</gene>
<dbReference type="SMART" id="SM00849">
    <property type="entry name" value="Lactamase_B"/>
    <property type="match status" value="1"/>
</dbReference>
<name>A0A223D6E2_9BACL</name>
<dbReference type="Pfam" id="PF00753">
    <property type="entry name" value="Lactamase_B"/>
    <property type="match status" value="1"/>
</dbReference>
<dbReference type="InterPro" id="IPR051453">
    <property type="entry name" value="MBL_Glyoxalase_II"/>
</dbReference>
<keyword evidence="7" id="KW-1185">Reference proteome</keyword>
<dbReference type="GO" id="GO:0016787">
    <property type="term" value="F:hydrolase activity"/>
    <property type="evidence" value="ECO:0007669"/>
    <property type="project" value="UniProtKB-KW"/>
</dbReference>
<dbReference type="EMBL" id="CP022657">
    <property type="protein sequence ID" value="ASS77172.1"/>
    <property type="molecule type" value="Genomic_DNA"/>
</dbReference>
<dbReference type="CDD" id="cd06262">
    <property type="entry name" value="metallo-hydrolase-like_MBL-fold"/>
    <property type="match status" value="1"/>
</dbReference>
<dbReference type="KEGG" id="tab:CIG75_08915"/>
<evidence type="ECO:0000313" key="6">
    <source>
        <dbReference type="EMBL" id="ASS77172.1"/>
    </source>
</evidence>
<dbReference type="Proteomes" id="UP000214688">
    <property type="component" value="Chromosome"/>
</dbReference>
<dbReference type="GO" id="GO:0046872">
    <property type="term" value="F:metal ion binding"/>
    <property type="evidence" value="ECO:0007669"/>
    <property type="project" value="UniProtKB-KW"/>
</dbReference>
<evidence type="ECO:0000259" key="5">
    <source>
        <dbReference type="SMART" id="SM00849"/>
    </source>
</evidence>
<proteinExistence type="predicted"/>
<sequence length="223" mass="24166">MKIHTFVLGMFQENCYLLVDEATNQAVIVDPGQDPDEVIAAIKGLDVVGIWITHAHLDHIAGLREVKAAAPNAKVMIHEVEKDWLTDPLLNGSARYPDYIDPIDGPGADVLLKHGDSVTLGEHKMEVRFAPGHSPGHVVFVGDGFVLAGDTLFNNGIGRTDLPGGDTAQLIQSIREQLYTLPEDTTVYSGHGPTTTIGRERQSNWAVNDKSDLLSGGPNVQWT</sequence>
<evidence type="ECO:0000313" key="7">
    <source>
        <dbReference type="Proteomes" id="UP000214688"/>
    </source>
</evidence>
<comment type="cofactor">
    <cofactor evidence="1">
        <name>Zn(2+)</name>
        <dbReference type="ChEBI" id="CHEBI:29105"/>
    </cofactor>
</comment>
<dbReference type="Gene3D" id="3.60.15.10">
    <property type="entry name" value="Ribonuclease Z/Hydroxyacylglutathione hydrolase-like"/>
    <property type="match status" value="1"/>
</dbReference>
<evidence type="ECO:0000256" key="4">
    <source>
        <dbReference type="ARBA" id="ARBA00022833"/>
    </source>
</evidence>
<protein>
    <submittedName>
        <fullName evidence="6">Metal-binding protein</fullName>
    </submittedName>
</protein>
<reference evidence="6 7" key="1">
    <citation type="journal article" date="2015" name="Int. J. Syst. Evol. Microbiol.">
        <title>Tumebacillus algifaecis sp. nov., isolated from decomposing algal scum.</title>
        <authorList>
            <person name="Wu Y.F."/>
            <person name="Zhang B."/>
            <person name="Xing P."/>
            <person name="Wu Q.L."/>
            <person name="Liu S.J."/>
        </authorList>
    </citation>
    <scope>NUCLEOTIDE SEQUENCE [LARGE SCALE GENOMIC DNA]</scope>
    <source>
        <strain evidence="6 7">THMBR28</strain>
    </source>
</reference>
<dbReference type="PANTHER" id="PTHR46233">
    <property type="entry name" value="HYDROXYACYLGLUTATHIONE HYDROLASE GLOC"/>
    <property type="match status" value="1"/>
</dbReference>
<dbReference type="AlphaFoldDB" id="A0A223D6E2"/>
<dbReference type="InterPro" id="IPR036866">
    <property type="entry name" value="RibonucZ/Hydroxyglut_hydro"/>
</dbReference>
<keyword evidence="3" id="KW-0378">Hydrolase</keyword>